<dbReference type="PANTHER" id="PTHR44051">
    <property type="entry name" value="GLUTATHIONE S-TRANSFERASE-RELATED"/>
    <property type="match status" value="1"/>
</dbReference>
<comment type="caution">
    <text evidence="3">The sequence shown here is derived from an EMBL/GenBank/DDBJ whole genome shotgun (WGS) entry which is preliminary data.</text>
</comment>
<keyword evidence="4" id="KW-1185">Reference proteome</keyword>
<protein>
    <recommendedName>
        <fullName evidence="2">GST N-terminal domain-containing protein</fullName>
    </recommendedName>
</protein>
<accession>A0A439D906</accession>
<name>A0A439D906_9PEZI</name>
<feature type="domain" description="GST N-terminal" evidence="2">
    <location>
        <begin position="17"/>
        <end position="70"/>
    </location>
</feature>
<dbReference type="Proteomes" id="UP000286045">
    <property type="component" value="Unassembled WGS sequence"/>
</dbReference>
<gene>
    <name evidence="3" type="ORF">EKO27_g4246</name>
</gene>
<dbReference type="AlphaFoldDB" id="A0A439D906"/>
<evidence type="ECO:0000313" key="3">
    <source>
        <dbReference type="EMBL" id="RWA10882.1"/>
    </source>
</evidence>
<dbReference type="InterPro" id="IPR036249">
    <property type="entry name" value="Thioredoxin-like_sf"/>
</dbReference>
<reference evidence="3 4" key="1">
    <citation type="submission" date="2018-12" db="EMBL/GenBank/DDBJ databases">
        <title>Draft genome sequence of Xylaria grammica IHI A82.</title>
        <authorList>
            <person name="Buettner E."/>
            <person name="Kellner H."/>
        </authorList>
    </citation>
    <scope>NUCLEOTIDE SEQUENCE [LARGE SCALE GENOMIC DNA]</scope>
    <source>
        <strain evidence="3 4">IHI A82</strain>
    </source>
</reference>
<dbReference type="SUPFAM" id="SSF52833">
    <property type="entry name" value="Thioredoxin-like"/>
    <property type="match status" value="1"/>
</dbReference>
<dbReference type="InterPro" id="IPR004045">
    <property type="entry name" value="Glutathione_S-Trfase_N"/>
</dbReference>
<evidence type="ECO:0000259" key="2">
    <source>
        <dbReference type="Pfam" id="PF02798"/>
    </source>
</evidence>
<organism evidence="3 4">
    <name type="scientific">Xylaria grammica</name>
    <dbReference type="NCBI Taxonomy" id="363999"/>
    <lineage>
        <taxon>Eukaryota</taxon>
        <taxon>Fungi</taxon>
        <taxon>Dikarya</taxon>
        <taxon>Ascomycota</taxon>
        <taxon>Pezizomycotina</taxon>
        <taxon>Sordariomycetes</taxon>
        <taxon>Xylariomycetidae</taxon>
        <taxon>Xylariales</taxon>
        <taxon>Xylariaceae</taxon>
        <taxon>Xylaria</taxon>
    </lineage>
</organism>
<dbReference type="STRING" id="363999.A0A439D906"/>
<evidence type="ECO:0000256" key="1">
    <source>
        <dbReference type="ARBA" id="ARBA00007409"/>
    </source>
</evidence>
<dbReference type="Gene3D" id="3.40.30.10">
    <property type="entry name" value="Glutaredoxin"/>
    <property type="match status" value="1"/>
</dbReference>
<dbReference type="EMBL" id="RYZI01000098">
    <property type="protein sequence ID" value="RWA10882.1"/>
    <property type="molecule type" value="Genomic_DNA"/>
</dbReference>
<evidence type="ECO:0000313" key="4">
    <source>
        <dbReference type="Proteomes" id="UP000286045"/>
    </source>
</evidence>
<proteinExistence type="inferred from homology"/>
<comment type="similarity">
    <text evidence="1">Belongs to the GST superfamily.</text>
</comment>
<sequence>MAAIPPEKAPKPGLNIYGCASVNPVKLTIAAEEISIPYNYINLDMSAGEPSAEWYASINPNGRMPAIVHVKEDASLIRSTRSLILLPHPDTGRNCLG</sequence>
<dbReference type="PANTHER" id="PTHR44051:SF8">
    <property type="entry name" value="GLUTATHIONE S-TRANSFERASE GSTA"/>
    <property type="match status" value="1"/>
</dbReference>
<dbReference type="Pfam" id="PF02798">
    <property type="entry name" value="GST_N"/>
    <property type="match status" value="1"/>
</dbReference>